<sequence length="91" mass="10998">MRAKKYNPLRKLPETAEEYGEIKIHLSELIEKREVSLNQLSFRTEMQRSQLRSYRDNKIQRLDIDILKRLCYVLDCDLTDLIEYIPPKKQD</sequence>
<protein>
    <submittedName>
        <fullName evidence="2">XRE family transcriptional regulator</fullName>
    </submittedName>
</protein>
<dbReference type="SUPFAM" id="SSF47413">
    <property type="entry name" value="lambda repressor-like DNA-binding domains"/>
    <property type="match status" value="1"/>
</dbReference>
<evidence type="ECO:0000313" key="2">
    <source>
        <dbReference type="EMBL" id="RRK33138.1"/>
    </source>
</evidence>
<dbReference type="Gene3D" id="1.10.260.40">
    <property type="entry name" value="lambda repressor-like DNA-binding domains"/>
    <property type="match status" value="1"/>
</dbReference>
<name>A0A426DK19_9FIRM</name>
<comment type="caution">
    <text evidence="2">The sequence shown here is derived from an EMBL/GenBank/DDBJ whole genome shotgun (WGS) entry which is preliminary data.</text>
</comment>
<organism evidence="2 3">
    <name type="scientific">Schaedlerella arabinosiphila</name>
    <dbReference type="NCBI Taxonomy" id="2044587"/>
    <lineage>
        <taxon>Bacteria</taxon>
        <taxon>Bacillati</taxon>
        <taxon>Bacillota</taxon>
        <taxon>Clostridia</taxon>
        <taxon>Lachnospirales</taxon>
        <taxon>Lachnospiraceae</taxon>
        <taxon>Schaedlerella</taxon>
    </lineage>
</organism>
<keyword evidence="3" id="KW-1185">Reference proteome</keyword>
<dbReference type="AlphaFoldDB" id="A0A426DK19"/>
<dbReference type="InterPro" id="IPR010982">
    <property type="entry name" value="Lambda_DNA-bd_dom_sf"/>
</dbReference>
<dbReference type="EMBL" id="RHJS01000002">
    <property type="protein sequence ID" value="RRK33138.1"/>
    <property type="molecule type" value="Genomic_DNA"/>
</dbReference>
<evidence type="ECO:0000259" key="1">
    <source>
        <dbReference type="PROSITE" id="PS50943"/>
    </source>
</evidence>
<reference evidence="2" key="1">
    <citation type="submission" date="2018-10" db="EMBL/GenBank/DDBJ databases">
        <title>Schaedlerella arabinophila gen. nov. sp. nov., isolated from the mouse intestinal tract and comparative analysis with the genome of the closely related altered Schaedler flora strain ASF502.</title>
        <authorList>
            <person name="Miyake S."/>
            <person name="Soh M."/>
            <person name="Seedorf H."/>
        </authorList>
    </citation>
    <scope>NUCLEOTIDE SEQUENCE [LARGE SCALE GENOMIC DNA]</scope>
    <source>
        <strain evidence="2">DSM 106076</strain>
    </source>
</reference>
<proteinExistence type="predicted"/>
<dbReference type="Pfam" id="PF13443">
    <property type="entry name" value="HTH_26"/>
    <property type="match status" value="1"/>
</dbReference>
<accession>A0A426DK19</accession>
<dbReference type="RefSeq" id="WP_125128478.1">
    <property type="nucleotide sequence ID" value="NZ_RHJS01000002.1"/>
</dbReference>
<dbReference type="PROSITE" id="PS50943">
    <property type="entry name" value="HTH_CROC1"/>
    <property type="match status" value="1"/>
</dbReference>
<dbReference type="Proteomes" id="UP000274920">
    <property type="component" value="Unassembled WGS sequence"/>
</dbReference>
<dbReference type="GO" id="GO:0003677">
    <property type="term" value="F:DNA binding"/>
    <property type="evidence" value="ECO:0007669"/>
    <property type="project" value="InterPro"/>
</dbReference>
<feature type="domain" description="HTH cro/C1-type" evidence="1">
    <location>
        <begin position="26"/>
        <end position="81"/>
    </location>
</feature>
<gene>
    <name evidence="2" type="ORF">EBB54_18670</name>
</gene>
<evidence type="ECO:0000313" key="3">
    <source>
        <dbReference type="Proteomes" id="UP000274920"/>
    </source>
</evidence>
<dbReference type="InterPro" id="IPR001387">
    <property type="entry name" value="Cro/C1-type_HTH"/>
</dbReference>